<name>A0ABW0I0Q1_9BACL</name>
<feature type="transmembrane region" description="Helical" evidence="1">
    <location>
        <begin position="32"/>
        <end position="54"/>
    </location>
</feature>
<dbReference type="RefSeq" id="WP_378139031.1">
    <property type="nucleotide sequence ID" value="NZ_JBHSMI010000063.1"/>
</dbReference>
<comment type="caution">
    <text evidence="2">The sequence shown here is derived from an EMBL/GenBank/DDBJ whole genome shotgun (WGS) entry which is preliminary data.</text>
</comment>
<protein>
    <submittedName>
        <fullName evidence="2">Uncharacterized protein</fullName>
    </submittedName>
</protein>
<sequence>HSFEEDYSFVLIRSVTIIPISKWLLITALKRIILSLLLGLLQLFRFKVAAYYGFEEDVLKLYM</sequence>
<keyword evidence="1" id="KW-0472">Membrane</keyword>
<keyword evidence="1" id="KW-1133">Transmembrane helix</keyword>
<dbReference type="Proteomes" id="UP001596113">
    <property type="component" value="Unassembled WGS sequence"/>
</dbReference>
<dbReference type="EMBL" id="JBHSMI010000063">
    <property type="protein sequence ID" value="MFC5406869.1"/>
    <property type="molecule type" value="Genomic_DNA"/>
</dbReference>
<organism evidence="2 3">
    <name type="scientific">Cohnella soli</name>
    <dbReference type="NCBI Taxonomy" id="425005"/>
    <lineage>
        <taxon>Bacteria</taxon>
        <taxon>Bacillati</taxon>
        <taxon>Bacillota</taxon>
        <taxon>Bacilli</taxon>
        <taxon>Bacillales</taxon>
        <taxon>Paenibacillaceae</taxon>
        <taxon>Cohnella</taxon>
    </lineage>
</organism>
<feature type="non-terminal residue" evidence="2">
    <location>
        <position position="1"/>
    </location>
</feature>
<keyword evidence="3" id="KW-1185">Reference proteome</keyword>
<evidence type="ECO:0000256" key="1">
    <source>
        <dbReference type="SAM" id="Phobius"/>
    </source>
</evidence>
<feature type="transmembrane region" description="Helical" evidence="1">
    <location>
        <begin position="6"/>
        <end position="25"/>
    </location>
</feature>
<accession>A0ABW0I0Q1</accession>
<evidence type="ECO:0000313" key="3">
    <source>
        <dbReference type="Proteomes" id="UP001596113"/>
    </source>
</evidence>
<gene>
    <name evidence="2" type="ORF">ACFPOF_29440</name>
</gene>
<reference evidence="3" key="1">
    <citation type="journal article" date="2019" name="Int. J. Syst. Evol. Microbiol.">
        <title>The Global Catalogue of Microorganisms (GCM) 10K type strain sequencing project: providing services to taxonomists for standard genome sequencing and annotation.</title>
        <authorList>
            <consortium name="The Broad Institute Genomics Platform"/>
            <consortium name="The Broad Institute Genome Sequencing Center for Infectious Disease"/>
            <person name="Wu L."/>
            <person name="Ma J."/>
        </authorList>
    </citation>
    <scope>NUCLEOTIDE SEQUENCE [LARGE SCALE GENOMIC DNA]</scope>
    <source>
        <strain evidence="3">CGMCC 1.18575</strain>
    </source>
</reference>
<proteinExistence type="predicted"/>
<keyword evidence="1" id="KW-0812">Transmembrane</keyword>
<evidence type="ECO:0000313" key="2">
    <source>
        <dbReference type="EMBL" id="MFC5406869.1"/>
    </source>
</evidence>